<dbReference type="AlphaFoldDB" id="K6ZWU1"/>
<dbReference type="PATRIC" id="fig|1129794.4.peg.2110"/>
<sequence>MSKNQYEKQDLFKNIGIITSLLPTQWLEQLKKRHVEIIDDSSPKVLVN</sequence>
<gene>
    <name evidence="1" type="ORF">C427_2133</name>
</gene>
<proteinExistence type="predicted"/>
<dbReference type="EMBL" id="CP003837">
    <property type="protein sequence ID" value="AGH44242.1"/>
    <property type="molecule type" value="Genomic_DNA"/>
</dbReference>
<accession>K6ZWU1</accession>
<evidence type="ECO:0000313" key="2">
    <source>
        <dbReference type="Proteomes" id="UP000011864"/>
    </source>
</evidence>
<dbReference type="HOGENOM" id="CLU_3155922_0_0_6"/>
<name>K6ZWU1_9ALTE</name>
<dbReference type="STRING" id="1129794.C427_2133"/>
<reference evidence="1 2" key="1">
    <citation type="journal article" date="2013" name="Genome Announc.">
        <title>Complete Genome Sequence of Glaciecola psychrophila Strain 170T.</title>
        <authorList>
            <person name="Yin J."/>
            <person name="Chen J."/>
            <person name="Liu G."/>
            <person name="Yu Y."/>
            <person name="Song L."/>
            <person name="Wang X."/>
            <person name="Qu X."/>
        </authorList>
    </citation>
    <scope>NUCLEOTIDE SEQUENCE [LARGE SCALE GENOMIC DNA]</scope>
    <source>
        <strain evidence="1 2">170</strain>
    </source>
</reference>
<organism evidence="1 2">
    <name type="scientific">Paraglaciecola psychrophila 170</name>
    <dbReference type="NCBI Taxonomy" id="1129794"/>
    <lineage>
        <taxon>Bacteria</taxon>
        <taxon>Pseudomonadati</taxon>
        <taxon>Pseudomonadota</taxon>
        <taxon>Gammaproteobacteria</taxon>
        <taxon>Alteromonadales</taxon>
        <taxon>Alteromonadaceae</taxon>
        <taxon>Paraglaciecola</taxon>
    </lineage>
</organism>
<dbReference type="KEGG" id="gps:C427_2133"/>
<protein>
    <submittedName>
        <fullName evidence="1">Uncharacterized protein</fullName>
    </submittedName>
</protein>
<dbReference type="Proteomes" id="UP000011864">
    <property type="component" value="Chromosome"/>
</dbReference>
<evidence type="ECO:0000313" key="1">
    <source>
        <dbReference type="EMBL" id="AGH44242.1"/>
    </source>
</evidence>
<keyword evidence="2" id="KW-1185">Reference proteome</keyword>